<dbReference type="GO" id="GO:0043137">
    <property type="term" value="P:DNA replication, removal of RNA primer"/>
    <property type="evidence" value="ECO:0007669"/>
    <property type="project" value="TreeGrafter"/>
</dbReference>
<keyword evidence="8 12" id="KW-0479">Metal-binding</keyword>
<evidence type="ECO:0000256" key="11">
    <source>
        <dbReference type="ARBA" id="ARBA00023211"/>
    </source>
</evidence>
<comment type="cofactor">
    <cofactor evidence="2">
        <name>Mg(2+)</name>
        <dbReference type="ChEBI" id="CHEBI:18420"/>
    </cofactor>
</comment>
<comment type="caution">
    <text evidence="15">The sequence shown here is derived from an EMBL/GenBank/DDBJ whole genome shotgun (WGS) entry which is preliminary data.</text>
</comment>
<dbReference type="AlphaFoldDB" id="A0A1G2H8F1"/>
<dbReference type="Proteomes" id="UP000177932">
    <property type="component" value="Unassembled WGS sequence"/>
</dbReference>
<dbReference type="PROSITE" id="PS51975">
    <property type="entry name" value="RNASE_H_2"/>
    <property type="match status" value="1"/>
</dbReference>
<dbReference type="InterPro" id="IPR024567">
    <property type="entry name" value="RNase_HII/HIII_dom"/>
</dbReference>
<evidence type="ECO:0000256" key="12">
    <source>
        <dbReference type="PROSITE-ProRule" id="PRU01319"/>
    </source>
</evidence>
<evidence type="ECO:0000256" key="4">
    <source>
        <dbReference type="ARBA" id="ARBA00004496"/>
    </source>
</evidence>
<dbReference type="PANTHER" id="PTHR10954">
    <property type="entry name" value="RIBONUCLEASE H2 SUBUNIT A"/>
    <property type="match status" value="1"/>
</dbReference>
<reference evidence="15 16" key="1">
    <citation type="journal article" date="2016" name="Nat. Commun.">
        <title>Thousands of microbial genomes shed light on interconnected biogeochemical processes in an aquifer system.</title>
        <authorList>
            <person name="Anantharaman K."/>
            <person name="Brown C.T."/>
            <person name="Hug L.A."/>
            <person name="Sharon I."/>
            <person name="Castelle C.J."/>
            <person name="Probst A.J."/>
            <person name="Thomas B.C."/>
            <person name="Singh A."/>
            <person name="Wilkins M.J."/>
            <person name="Karaoz U."/>
            <person name="Brodie E.L."/>
            <person name="Williams K.H."/>
            <person name="Hubbard S.S."/>
            <person name="Banfield J.F."/>
        </authorList>
    </citation>
    <scope>NUCLEOTIDE SEQUENCE [LARGE SCALE GENOMIC DNA]</scope>
</reference>
<dbReference type="GO" id="GO:0005737">
    <property type="term" value="C:cytoplasm"/>
    <property type="evidence" value="ECO:0007669"/>
    <property type="project" value="UniProtKB-SubCell"/>
</dbReference>
<dbReference type="GO" id="GO:0004523">
    <property type="term" value="F:RNA-DNA hybrid ribonuclease activity"/>
    <property type="evidence" value="ECO:0007669"/>
    <property type="project" value="UniProtKB-UniRule"/>
</dbReference>
<keyword evidence="9 12" id="KW-0255">Endonuclease</keyword>
<name>A0A1G2H8F1_9BACT</name>
<protein>
    <recommendedName>
        <fullName evidence="13">Ribonuclease</fullName>
        <ecNumber evidence="13">3.1.26.4</ecNumber>
    </recommendedName>
</protein>
<feature type="domain" description="RNase H type-2" evidence="14">
    <location>
        <begin position="17"/>
        <end position="209"/>
    </location>
</feature>
<feature type="binding site" evidence="12">
    <location>
        <position position="23"/>
    </location>
    <ligand>
        <name>a divalent metal cation</name>
        <dbReference type="ChEBI" id="CHEBI:60240"/>
    </ligand>
</feature>
<keyword evidence="10 12" id="KW-0378">Hydrolase</keyword>
<evidence type="ECO:0000313" key="16">
    <source>
        <dbReference type="Proteomes" id="UP000177932"/>
    </source>
</evidence>
<evidence type="ECO:0000256" key="7">
    <source>
        <dbReference type="ARBA" id="ARBA00022722"/>
    </source>
</evidence>
<evidence type="ECO:0000256" key="10">
    <source>
        <dbReference type="ARBA" id="ARBA00022801"/>
    </source>
</evidence>
<organism evidence="15 16">
    <name type="scientific">Candidatus Spechtbacteria bacterium RIFCSPHIGHO2_01_FULL_43_30</name>
    <dbReference type="NCBI Taxonomy" id="1802158"/>
    <lineage>
        <taxon>Bacteria</taxon>
        <taxon>Candidatus Spechtiibacteriota</taxon>
    </lineage>
</organism>
<dbReference type="InterPro" id="IPR001352">
    <property type="entry name" value="RNase_HII/HIII"/>
</dbReference>
<sequence length="209" mass="23480">MRPDFSYEKKLISEGSHFLVGVDEVGVGPLAGAVTAAAVTAPQNFGVIISKLVGDLRDSKALTARRREDFYKIFMELPEISYAIASVSEKIIDRINIYEARRLAAKRAVMKLEKKAGRNFDVVILDGKTYINIARNQIAVVKGDEKIALCAIASIIAKVTRDGMMIRAHRKYPEYRFDLHKGYGTKLHFNMIQKYGVSPIHRRSFYLGV</sequence>
<proteinExistence type="inferred from homology"/>
<dbReference type="Gene3D" id="3.30.420.10">
    <property type="entry name" value="Ribonuclease H-like superfamily/Ribonuclease H"/>
    <property type="match status" value="1"/>
</dbReference>
<dbReference type="GO" id="GO:0032299">
    <property type="term" value="C:ribonuclease H2 complex"/>
    <property type="evidence" value="ECO:0007669"/>
    <property type="project" value="TreeGrafter"/>
</dbReference>
<evidence type="ECO:0000256" key="1">
    <source>
        <dbReference type="ARBA" id="ARBA00000077"/>
    </source>
</evidence>
<dbReference type="EC" id="3.1.26.4" evidence="13"/>
<evidence type="ECO:0000256" key="6">
    <source>
        <dbReference type="ARBA" id="ARBA00022490"/>
    </source>
</evidence>
<feature type="binding site" evidence="12">
    <location>
        <position position="24"/>
    </location>
    <ligand>
        <name>a divalent metal cation</name>
        <dbReference type="ChEBI" id="CHEBI:60240"/>
    </ligand>
</feature>
<evidence type="ECO:0000256" key="8">
    <source>
        <dbReference type="ARBA" id="ARBA00022723"/>
    </source>
</evidence>
<dbReference type="EMBL" id="MHOD01000002">
    <property type="protein sequence ID" value="OGZ58629.1"/>
    <property type="molecule type" value="Genomic_DNA"/>
</dbReference>
<comment type="function">
    <text evidence="3 13">Endonuclease that specifically degrades the RNA of RNA-DNA hybrids.</text>
</comment>
<dbReference type="InterPro" id="IPR022898">
    <property type="entry name" value="RNase_HII"/>
</dbReference>
<dbReference type="GO" id="GO:0046872">
    <property type="term" value="F:metal ion binding"/>
    <property type="evidence" value="ECO:0007669"/>
    <property type="project" value="UniProtKB-KW"/>
</dbReference>
<comment type="catalytic activity">
    <reaction evidence="1 12 13">
        <text>Endonucleolytic cleavage to 5'-phosphomonoester.</text>
        <dbReference type="EC" id="3.1.26.4"/>
    </reaction>
</comment>
<keyword evidence="6" id="KW-0963">Cytoplasm</keyword>
<evidence type="ECO:0000256" key="5">
    <source>
        <dbReference type="ARBA" id="ARBA00007383"/>
    </source>
</evidence>
<dbReference type="InterPro" id="IPR036397">
    <property type="entry name" value="RNaseH_sf"/>
</dbReference>
<dbReference type="Pfam" id="PF01351">
    <property type="entry name" value="RNase_HII"/>
    <property type="match status" value="1"/>
</dbReference>
<evidence type="ECO:0000256" key="2">
    <source>
        <dbReference type="ARBA" id="ARBA00001946"/>
    </source>
</evidence>
<keyword evidence="11" id="KW-0464">Manganese</keyword>
<evidence type="ECO:0000256" key="9">
    <source>
        <dbReference type="ARBA" id="ARBA00022759"/>
    </source>
</evidence>
<evidence type="ECO:0000313" key="15">
    <source>
        <dbReference type="EMBL" id="OGZ58629.1"/>
    </source>
</evidence>
<evidence type="ECO:0000256" key="3">
    <source>
        <dbReference type="ARBA" id="ARBA00004065"/>
    </source>
</evidence>
<dbReference type="CDD" id="cd07182">
    <property type="entry name" value="RNase_HII_bacteria_HII_like"/>
    <property type="match status" value="1"/>
</dbReference>
<evidence type="ECO:0000259" key="14">
    <source>
        <dbReference type="PROSITE" id="PS51975"/>
    </source>
</evidence>
<dbReference type="GO" id="GO:0003723">
    <property type="term" value="F:RNA binding"/>
    <property type="evidence" value="ECO:0007669"/>
    <property type="project" value="UniProtKB-UniRule"/>
</dbReference>
<keyword evidence="7 12" id="KW-0540">Nuclease</keyword>
<accession>A0A1G2H8F1</accession>
<evidence type="ECO:0000256" key="13">
    <source>
        <dbReference type="RuleBase" id="RU003515"/>
    </source>
</evidence>
<comment type="cofactor">
    <cofactor evidence="12">
        <name>Mn(2+)</name>
        <dbReference type="ChEBI" id="CHEBI:29035"/>
    </cofactor>
    <cofactor evidence="12">
        <name>Mg(2+)</name>
        <dbReference type="ChEBI" id="CHEBI:18420"/>
    </cofactor>
    <text evidence="12">Manganese or magnesium. Binds 1 divalent metal ion per monomer in the absence of substrate. May bind a second metal ion after substrate binding.</text>
</comment>
<gene>
    <name evidence="15" type="ORF">A2827_03165</name>
</gene>
<dbReference type="PANTHER" id="PTHR10954:SF18">
    <property type="entry name" value="RIBONUCLEASE HII"/>
    <property type="match status" value="1"/>
</dbReference>
<comment type="subcellular location">
    <subcellularLocation>
        <location evidence="4">Cytoplasm</location>
    </subcellularLocation>
</comment>
<dbReference type="STRING" id="1802158.A2827_03165"/>
<dbReference type="SUPFAM" id="SSF53098">
    <property type="entry name" value="Ribonuclease H-like"/>
    <property type="match status" value="1"/>
</dbReference>
<feature type="binding site" evidence="12">
    <location>
        <position position="126"/>
    </location>
    <ligand>
        <name>a divalent metal cation</name>
        <dbReference type="ChEBI" id="CHEBI:60240"/>
    </ligand>
</feature>
<comment type="similarity">
    <text evidence="5 13">Belongs to the RNase HII family.</text>
</comment>
<dbReference type="NCBIfam" id="NF000595">
    <property type="entry name" value="PRK00015.1-3"/>
    <property type="match status" value="1"/>
</dbReference>
<dbReference type="GO" id="GO:0006298">
    <property type="term" value="P:mismatch repair"/>
    <property type="evidence" value="ECO:0007669"/>
    <property type="project" value="TreeGrafter"/>
</dbReference>
<dbReference type="InterPro" id="IPR012337">
    <property type="entry name" value="RNaseH-like_sf"/>
</dbReference>